<reference evidence="1 2" key="1">
    <citation type="journal article" date="2019" name="Int. J. Syst. Evol. Microbiol.">
        <title>The Global Catalogue of Microorganisms (GCM) 10K type strain sequencing project: providing services to taxonomists for standard genome sequencing and annotation.</title>
        <authorList>
            <consortium name="The Broad Institute Genomics Platform"/>
            <consortium name="The Broad Institute Genome Sequencing Center for Infectious Disease"/>
            <person name="Wu L."/>
            <person name="Ma J."/>
        </authorList>
    </citation>
    <scope>NUCLEOTIDE SEQUENCE [LARGE SCALE GENOMIC DNA]</scope>
    <source>
        <strain evidence="1 2">JCM 12389</strain>
    </source>
</reference>
<sequence length="618" mass="67262">MARLNAANNAITTISEAMDATQTTVNVVDPSLFPSPPFRVTIEDEIMEVSNVNSTTLTVTRGMEDTASTSHDNGTEISNNFTAGTQNELVSQSEFDTHVQEFNEHKANEVSQAEVHGLRATNGKLEYYDGTEWKTVSGGLPVGNVTNFDVQAGNTEVTLMWQDPTDVTLDGATLAEWKGTKILRKTGSYPVDENDGVLVVDSSVRDQYATDGFVDTGLTNDTTYYYSAFPYTTEDVYDKKSDAQATPQPYHIYGVAIDTTNSNPETAVTYTDDATGFTPASGNDGAFSYGSWQDKFPFNQIKPCVFLNGAVNYYLDPNDYSLKEDGTTADITSGADGDVMIEFPKIWWKFERSGDFLYIRYADAQIDSSYLSLAHTRGTTEKDKIYVAAYLGYDDGTSLRSLSGQTPTASETIGSFRNKAQANGTGYEQMPFYPLTMLQILALIMFKNRDLQTALGEGYTDSNNSSSTTTGATDTKGMFYGSTLGTEQVKFCGIEDFYGNLRYWIDGVLYDTNYDMLIGNDGYNDAGDGYTNYGATGWNTDEGGYVDTIQGSTETGFIPASINGSETTYYADYGYIGSDRLPYFGGNWDTGSDAGAFHLYSGAASGSGSSLGARACFV</sequence>
<name>A0ABN1B7K5_9BACI</name>
<organism evidence="1 2">
    <name type="scientific">Salinibacillus aidingensis</name>
    <dbReference type="NCBI Taxonomy" id="237684"/>
    <lineage>
        <taxon>Bacteria</taxon>
        <taxon>Bacillati</taxon>
        <taxon>Bacillota</taxon>
        <taxon>Bacilli</taxon>
        <taxon>Bacillales</taxon>
        <taxon>Bacillaceae</taxon>
        <taxon>Salinibacillus</taxon>
    </lineage>
</organism>
<dbReference type="Proteomes" id="UP001500880">
    <property type="component" value="Unassembled WGS sequence"/>
</dbReference>
<comment type="caution">
    <text evidence="1">The sequence shown here is derived from an EMBL/GenBank/DDBJ whole genome shotgun (WGS) entry which is preliminary data.</text>
</comment>
<evidence type="ECO:0000313" key="2">
    <source>
        <dbReference type="Proteomes" id="UP001500880"/>
    </source>
</evidence>
<keyword evidence="2" id="KW-1185">Reference proteome</keyword>
<gene>
    <name evidence="1" type="ORF">GCM10008986_16830</name>
</gene>
<protein>
    <submittedName>
        <fullName evidence="1">Uncharacterized protein</fullName>
    </submittedName>
</protein>
<dbReference type="EMBL" id="BAAADO010000003">
    <property type="protein sequence ID" value="GAA0491358.1"/>
    <property type="molecule type" value="Genomic_DNA"/>
</dbReference>
<evidence type="ECO:0000313" key="1">
    <source>
        <dbReference type="EMBL" id="GAA0491358.1"/>
    </source>
</evidence>
<dbReference type="RefSeq" id="WP_343839735.1">
    <property type="nucleotide sequence ID" value="NZ_BAAADO010000003.1"/>
</dbReference>
<accession>A0ABN1B7K5</accession>
<proteinExistence type="predicted"/>